<evidence type="ECO:0000313" key="2">
    <source>
        <dbReference type="EMBL" id="GIG01549.1"/>
    </source>
</evidence>
<dbReference type="Proteomes" id="UP000659904">
    <property type="component" value="Unassembled WGS sequence"/>
</dbReference>
<keyword evidence="1" id="KW-0472">Membrane</keyword>
<organism evidence="2 3">
    <name type="scientific">Catellatospora citrea</name>
    <dbReference type="NCBI Taxonomy" id="53366"/>
    <lineage>
        <taxon>Bacteria</taxon>
        <taxon>Bacillati</taxon>
        <taxon>Actinomycetota</taxon>
        <taxon>Actinomycetes</taxon>
        <taxon>Micromonosporales</taxon>
        <taxon>Micromonosporaceae</taxon>
        <taxon>Catellatospora</taxon>
    </lineage>
</organism>
<keyword evidence="1" id="KW-1133">Transmembrane helix</keyword>
<gene>
    <name evidence="2" type="ORF">Cci01nite_66420</name>
</gene>
<sequence>MREWGSHWFMRTLAMVVAPVLAGASYLLLIPWDLRNRPEHPGELIETTPVRTWAVIVFVLVLLVLGAWLGRAGVPPWQAVPLVAGVPSALLLASYLTHHAPDANPWPLAWVCFTLLMAGAALLAAFAGRVSAR</sequence>
<evidence type="ECO:0000256" key="1">
    <source>
        <dbReference type="SAM" id="Phobius"/>
    </source>
</evidence>
<dbReference type="AlphaFoldDB" id="A0A8J3P2H0"/>
<protein>
    <submittedName>
        <fullName evidence="2">Uncharacterized protein</fullName>
    </submittedName>
</protein>
<keyword evidence="3" id="KW-1185">Reference proteome</keyword>
<evidence type="ECO:0000313" key="3">
    <source>
        <dbReference type="Proteomes" id="UP000659904"/>
    </source>
</evidence>
<feature type="transmembrane region" description="Helical" evidence="1">
    <location>
        <begin position="77"/>
        <end position="96"/>
    </location>
</feature>
<reference evidence="2 3" key="1">
    <citation type="submission" date="2021-01" db="EMBL/GenBank/DDBJ databases">
        <title>Whole genome shotgun sequence of Catellatospora citrea NBRC 14495.</title>
        <authorList>
            <person name="Komaki H."/>
            <person name="Tamura T."/>
        </authorList>
    </citation>
    <scope>NUCLEOTIDE SEQUENCE [LARGE SCALE GENOMIC DNA]</scope>
    <source>
        <strain evidence="2 3">NBRC 14495</strain>
    </source>
</reference>
<comment type="caution">
    <text evidence="2">The sequence shown here is derived from an EMBL/GenBank/DDBJ whole genome shotgun (WGS) entry which is preliminary data.</text>
</comment>
<feature type="transmembrane region" description="Helical" evidence="1">
    <location>
        <begin position="12"/>
        <end position="32"/>
    </location>
</feature>
<feature type="transmembrane region" description="Helical" evidence="1">
    <location>
        <begin position="108"/>
        <end position="127"/>
    </location>
</feature>
<feature type="transmembrane region" description="Helical" evidence="1">
    <location>
        <begin position="52"/>
        <end position="70"/>
    </location>
</feature>
<proteinExistence type="predicted"/>
<accession>A0A8J3P2H0</accession>
<name>A0A8J3P2H0_9ACTN</name>
<dbReference type="EMBL" id="BONH01000040">
    <property type="protein sequence ID" value="GIG01549.1"/>
    <property type="molecule type" value="Genomic_DNA"/>
</dbReference>
<keyword evidence="1" id="KW-0812">Transmembrane</keyword>